<dbReference type="VEuPathDB" id="FungiDB:I7I53_06078"/>
<evidence type="ECO:0000313" key="1">
    <source>
        <dbReference type="EMBL" id="QSS50896.1"/>
    </source>
</evidence>
<dbReference type="AlphaFoldDB" id="A0A8A1LAA9"/>
<sequence>MSNTFADLLPFHLHIRPLLLSLPKNDCQYSFPVGVYIPCQCLNRTGLSPTRIRSTQRRSSKPLSNFA</sequence>
<dbReference type="EMBL" id="CP069103">
    <property type="protein sequence ID" value="QSS50896.1"/>
    <property type="molecule type" value="Genomic_DNA"/>
</dbReference>
<organism evidence="1 2">
    <name type="scientific">Ajellomyces capsulatus (strain H88)</name>
    <name type="common">Darling's disease fungus</name>
    <name type="synonym">Histoplasma capsulatum</name>
    <dbReference type="NCBI Taxonomy" id="544711"/>
    <lineage>
        <taxon>Eukaryota</taxon>
        <taxon>Fungi</taxon>
        <taxon>Dikarya</taxon>
        <taxon>Ascomycota</taxon>
        <taxon>Pezizomycotina</taxon>
        <taxon>Eurotiomycetes</taxon>
        <taxon>Eurotiomycetidae</taxon>
        <taxon>Onygenales</taxon>
        <taxon>Ajellomycetaceae</taxon>
        <taxon>Histoplasma</taxon>
    </lineage>
</organism>
<reference evidence="1" key="1">
    <citation type="submission" date="2021-01" db="EMBL/GenBank/DDBJ databases">
        <title>Chromosome-level genome assembly of a human fungal pathogen reveals clustering of transcriptionally co-regulated genes.</title>
        <authorList>
            <person name="Voorhies M."/>
            <person name="Cohen S."/>
            <person name="Shea T.P."/>
            <person name="Petrus S."/>
            <person name="Munoz J.F."/>
            <person name="Poplawski S."/>
            <person name="Goldman W.E."/>
            <person name="Michael T."/>
            <person name="Cuomo C.A."/>
            <person name="Sil A."/>
            <person name="Beyhan S."/>
        </authorList>
    </citation>
    <scope>NUCLEOTIDE SEQUENCE</scope>
    <source>
        <strain evidence="1">H88</strain>
    </source>
</reference>
<name>A0A8A1LAA9_AJEC8</name>
<dbReference type="Proteomes" id="UP000663419">
    <property type="component" value="Chromosome 2"/>
</dbReference>
<accession>A0A8A1LAA9</accession>
<gene>
    <name evidence="1" type="ORF">I7I53_06078</name>
</gene>
<protein>
    <submittedName>
        <fullName evidence="1">Uncharacterized protein</fullName>
    </submittedName>
</protein>
<evidence type="ECO:0000313" key="2">
    <source>
        <dbReference type="Proteomes" id="UP000663419"/>
    </source>
</evidence>
<proteinExistence type="predicted"/>